<evidence type="ECO:0000313" key="3">
    <source>
        <dbReference type="EMBL" id="TIC67060.1"/>
    </source>
</evidence>
<feature type="compositionally biased region" description="Polar residues" evidence="1">
    <location>
        <begin position="1"/>
        <end position="20"/>
    </location>
</feature>
<accession>A0A4T0M1Z2</accession>
<dbReference type="EMBL" id="SPRX01000020">
    <property type="protein sequence ID" value="TIC65816.1"/>
    <property type="molecule type" value="Genomic_DNA"/>
</dbReference>
<evidence type="ECO:0000313" key="4">
    <source>
        <dbReference type="Proteomes" id="UP000305362"/>
    </source>
</evidence>
<reference evidence="4 5" key="1">
    <citation type="submission" date="2019-03" db="EMBL/GenBank/DDBJ databases">
        <title>Sequencing 25 genomes of Wallemia mellicola.</title>
        <authorList>
            <person name="Gostincar C."/>
        </authorList>
    </citation>
    <scope>NUCLEOTIDE SEQUENCE [LARGE SCALE GENOMIC DNA]</scope>
    <source>
        <strain evidence="3 4">EXF-1277</strain>
        <strain evidence="2 5">EXF-757</strain>
    </source>
</reference>
<dbReference type="Proteomes" id="UP000305362">
    <property type="component" value="Unassembled WGS sequence"/>
</dbReference>
<organism evidence="2 5">
    <name type="scientific">Wallemia mellicola</name>
    <dbReference type="NCBI Taxonomy" id="1708541"/>
    <lineage>
        <taxon>Eukaryota</taxon>
        <taxon>Fungi</taxon>
        <taxon>Dikarya</taxon>
        <taxon>Basidiomycota</taxon>
        <taxon>Wallemiomycotina</taxon>
        <taxon>Wallemiomycetes</taxon>
        <taxon>Wallemiales</taxon>
        <taxon>Wallemiaceae</taxon>
        <taxon>Wallemia</taxon>
    </lineage>
</organism>
<protein>
    <submittedName>
        <fullName evidence="2">Uncharacterized protein</fullName>
    </submittedName>
</protein>
<proteinExistence type="predicted"/>
<evidence type="ECO:0000256" key="1">
    <source>
        <dbReference type="SAM" id="MobiDB-lite"/>
    </source>
</evidence>
<comment type="caution">
    <text evidence="2">The sequence shown here is derived from an EMBL/GenBank/DDBJ whole genome shotgun (WGS) entry which is preliminary data.</text>
</comment>
<dbReference type="Proteomes" id="UP000310708">
    <property type="component" value="Unassembled WGS sequence"/>
</dbReference>
<evidence type="ECO:0000313" key="2">
    <source>
        <dbReference type="EMBL" id="TIC65816.1"/>
    </source>
</evidence>
<dbReference type="EMBL" id="SPRV01000018">
    <property type="protein sequence ID" value="TIC67060.1"/>
    <property type="molecule type" value="Genomic_DNA"/>
</dbReference>
<name>A0A4T0M1Z2_9BASI</name>
<feature type="region of interest" description="Disordered" evidence="1">
    <location>
        <begin position="1"/>
        <end position="25"/>
    </location>
</feature>
<sequence length="102" mass="11431">MSNLNLSVDTENLGPASQNQRRPRHGKVVVSSISKALKHAQFIAFYDTSQPSLNDIPVFWQGSRDRGSLKFRFRTRDGGSICILLDDGNYEVHTSLFSATPY</sequence>
<gene>
    <name evidence="2" type="ORF">E3Q01_01943</name>
    <name evidence="3" type="ORF">E3Q03_02038</name>
</gene>
<evidence type="ECO:0000313" key="5">
    <source>
        <dbReference type="Proteomes" id="UP000310708"/>
    </source>
</evidence>
<dbReference type="AlphaFoldDB" id="A0A4T0M1Z2"/>